<protein>
    <recommendedName>
        <fullName evidence="3">Berberine/berberine-like domain-containing protein</fullName>
    </recommendedName>
</protein>
<accession>A0A0S3SF95</accession>
<evidence type="ECO:0000313" key="2">
    <source>
        <dbReference type="Proteomes" id="UP000291084"/>
    </source>
</evidence>
<dbReference type="EMBL" id="AP015040">
    <property type="protein sequence ID" value="BAT91517.1"/>
    <property type="molecule type" value="Genomic_DNA"/>
</dbReference>
<keyword evidence="2" id="KW-1185">Reference proteome</keyword>
<dbReference type="Gene3D" id="3.30.465.10">
    <property type="match status" value="1"/>
</dbReference>
<dbReference type="Gene3D" id="3.40.462.20">
    <property type="match status" value="1"/>
</dbReference>
<organism evidence="1 2">
    <name type="scientific">Vigna angularis var. angularis</name>
    <dbReference type="NCBI Taxonomy" id="157739"/>
    <lineage>
        <taxon>Eukaryota</taxon>
        <taxon>Viridiplantae</taxon>
        <taxon>Streptophyta</taxon>
        <taxon>Embryophyta</taxon>
        <taxon>Tracheophyta</taxon>
        <taxon>Spermatophyta</taxon>
        <taxon>Magnoliopsida</taxon>
        <taxon>eudicotyledons</taxon>
        <taxon>Gunneridae</taxon>
        <taxon>Pentapetalae</taxon>
        <taxon>rosids</taxon>
        <taxon>fabids</taxon>
        <taxon>Fabales</taxon>
        <taxon>Fabaceae</taxon>
        <taxon>Papilionoideae</taxon>
        <taxon>50 kb inversion clade</taxon>
        <taxon>NPAAA clade</taxon>
        <taxon>indigoferoid/millettioid clade</taxon>
        <taxon>Phaseoleae</taxon>
        <taxon>Vigna</taxon>
    </lineage>
</organism>
<dbReference type="AlphaFoldDB" id="A0A0S3SF95"/>
<dbReference type="Proteomes" id="UP000291084">
    <property type="component" value="Chromosome 7"/>
</dbReference>
<evidence type="ECO:0008006" key="3">
    <source>
        <dbReference type="Google" id="ProtNLM"/>
    </source>
</evidence>
<sequence>MDEIAPDATPFPHRKGNMFKLQYSVNWVDPSVEADRNYTKQAKKLFNVMTPYVSKNPRGAFFCYRDIDTGLNTFGKNSYKEGQI</sequence>
<proteinExistence type="predicted"/>
<evidence type="ECO:0000313" key="1">
    <source>
        <dbReference type="EMBL" id="BAT91517.1"/>
    </source>
</evidence>
<name>A0A0S3SF95_PHAAN</name>
<gene>
    <name evidence="1" type="primary">Vigan.07G011800</name>
    <name evidence="1" type="ORF">VIGAN_07011800</name>
</gene>
<dbReference type="InterPro" id="IPR016169">
    <property type="entry name" value="FAD-bd_PCMH_sub2"/>
</dbReference>
<feature type="non-terminal residue" evidence="1">
    <location>
        <position position="84"/>
    </location>
</feature>
<reference evidence="1 2" key="1">
    <citation type="journal article" date="2015" name="Sci. Rep.">
        <title>The power of single molecule real-time sequencing technology in the de novo assembly of a eukaryotic genome.</title>
        <authorList>
            <person name="Sakai H."/>
            <person name="Naito K."/>
            <person name="Ogiso-Tanaka E."/>
            <person name="Takahashi Y."/>
            <person name="Iseki K."/>
            <person name="Muto C."/>
            <person name="Satou K."/>
            <person name="Teruya K."/>
            <person name="Shiroma A."/>
            <person name="Shimoji M."/>
            <person name="Hirano T."/>
            <person name="Itoh T."/>
            <person name="Kaga A."/>
            <person name="Tomooka N."/>
        </authorList>
    </citation>
    <scope>NUCLEOTIDE SEQUENCE [LARGE SCALE GENOMIC DNA]</scope>
    <source>
        <strain evidence="2">cv. Shumari</strain>
    </source>
</reference>
<dbReference type="PANTHER" id="PTHR32448">
    <property type="entry name" value="OS08G0158400 PROTEIN"/>
    <property type="match status" value="1"/>
</dbReference>